<dbReference type="GO" id="GO:0043190">
    <property type="term" value="C:ATP-binding cassette (ABC) transporter complex"/>
    <property type="evidence" value="ECO:0007669"/>
    <property type="project" value="InterPro"/>
</dbReference>
<sequence length="526" mass="57680">MMRKILLAACTAALLAGSAIPTLAEKVTWSYSADVSTLDPYALDQTFNLGVLGNVYEGLIERGPHMEIQPALATSWEIVDPKRWRFHLRQGVTFQDGQPFTADDVVFSVERSLSEGSLIKSSKMHSVVGAEKVDDYTVDILLSEPNPILINDWGNWYIMSKSWADEHGVKADPSAEDIQHSYASTHANGTGPYKITDREPDSKTVAVRNDGWWGDATNNVTEVEFRPIGSNATRTAALLSGEIDLAVPVPLQDQQRIEDAPGVRLLAGPELRVVFVGMDVDPAPLPGSDTDANPLSSRDVREAVYRAINVDAIQRVIMRGKAIPTAAMVPQEFHGFPKDMTRFPYDLDKAKELLASAGYADGFSTTMECPNNRYVNDEAICTAIVGMLAKVGITVSLDAMPVSQLVTSLADTSRRRGLWFLGLSPGNIDANGLMQESVHTRTGSWGTWNAGHLNDTKLDAIIEASVSESDPAKRDALLAQSQQIVHDQVYFIPIHQQTLSWGVSDKLDVVQRPDDVFVWKYANVKD</sequence>
<dbReference type="OrthoDB" id="8144963at2"/>
<evidence type="ECO:0000256" key="2">
    <source>
        <dbReference type="ARBA" id="ARBA00005695"/>
    </source>
</evidence>
<evidence type="ECO:0000259" key="6">
    <source>
        <dbReference type="Pfam" id="PF00496"/>
    </source>
</evidence>
<dbReference type="InterPro" id="IPR039424">
    <property type="entry name" value="SBP_5"/>
</dbReference>
<dbReference type="AlphaFoldDB" id="A0A506UGD6"/>
<dbReference type="GO" id="GO:1904680">
    <property type="term" value="F:peptide transmembrane transporter activity"/>
    <property type="evidence" value="ECO:0007669"/>
    <property type="project" value="TreeGrafter"/>
</dbReference>
<feature type="signal peptide" evidence="5">
    <location>
        <begin position="1"/>
        <end position="24"/>
    </location>
</feature>
<dbReference type="PIRSF" id="PIRSF002741">
    <property type="entry name" value="MppA"/>
    <property type="match status" value="1"/>
</dbReference>
<name>A0A506UGD6_9HYPH</name>
<evidence type="ECO:0000313" key="8">
    <source>
        <dbReference type="Proteomes" id="UP000318801"/>
    </source>
</evidence>
<dbReference type="Gene3D" id="3.10.105.10">
    <property type="entry name" value="Dipeptide-binding Protein, Domain 3"/>
    <property type="match status" value="1"/>
</dbReference>
<evidence type="ECO:0000256" key="3">
    <source>
        <dbReference type="ARBA" id="ARBA00022448"/>
    </source>
</evidence>
<evidence type="ECO:0000256" key="1">
    <source>
        <dbReference type="ARBA" id="ARBA00004418"/>
    </source>
</evidence>
<dbReference type="Gene3D" id="3.40.190.10">
    <property type="entry name" value="Periplasmic binding protein-like II"/>
    <property type="match status" value="1"/>
</dbReference>
<evidence type="ECO:0000256" key="4">
    <source>
        <dbReference type="ARBA" id="ARBA00022729"/>
    </source>
</evidence>
<keyword evidence="3" id="KW-0813">Transport</keyword>
<dbReference type="Pfam" id="PF00496">
    <property type="entry name" value="SBP_bac_5"/>
    <property type="match status" value="1"/>
</dbReference>
<proteinExistence type="inferred from homology"/>
<dbReference type="PANTHER" id="PTHR30290:SF9">
    <property type="entry name" value="OLIGOPEPTIDE-BINDING PROTEIN APPA"/>
    <property type="match status" value="1"/>
</dbReference>
<dbReference type="InterPro" id="IPR030678">
    <property type="entry name" value="Peptide/Ni-bd"/>
</dbReference>
<dbReference type="Proteomes" id="UP000318801">
    <property type="component" value="Unassembled WGS sequence"/>
</dbReference>
<dbReference type="PANTHER" id="PTHR30290">
    <property type="entry name" value="PERIPLASMIC BINDING COMPONENT OF ABC TRANSPORTER"/>
    <property type="match status" value="1"/>
</dbReference>
<keyword evidence="4 5" id="KW-0732">Signal</keyword>
<dbReference type="CDD" id="cd08498">
    <property type="entry name" value="PBP2_NikA_DppA_OppA_like_2"/>
    <property type="match status" value="1"/>
</dbReference>
<evidence type="ECO:0000313" key="7">
    <source>
        <dbReference type="EMBL" id="TPW32109.1"/>
    </source>
</evidence>
<evidence type="ECO:0000256" key="5">
    <source>
        <dbReference type="SAM" id="SignalP"/>
    </source>
</evidence>
<feature type="domain" description="Solute-binding protein family 5" evidence="6">
    <location>
        <begin position="67"/>
        <end position="441"/>
    </location>
</feature>
<feature type="chain" id="PRO_5021318228" evidence="5">
    <location>
        <begin position="25"/>
        <end position="526"/>
    </location>
</feature>
<dbReference type="GO" id="GO:0030288">
    <property type="term" value="C:outer membrane-bounded periplasmic space"/>
    <property type="evidence" value="ECO:0007669"/>
    <property type="project" value="UniProtKB-ARBA"/>
</dbReference>
<comment type="subcellular location">
    <subcellularLocation>
        <location evidence="1">Periplasm</location>
    </subcellularLocation>
</comment>
<dbReference type="EMBL" id="VHLG01000002">
    <property type="protein sequence ID" value="TPW32109.1"/>
    <property type="molecule type" value="Genomic_DNA"/>
</dbReference>
<dbReference type="InterPro" id="IPR000914">
    <property type="entry name" value="SBP_5_dom"/>
</dbReference>
<reference evidence="7 8" key="1">
    <citation type="submission" date="2019-06" db="EMBL/GenBank/DDBJ databases">
        <authorList>
            <person name="Li M."/>
        </authorList>
    </citation>
    <scope>NUCLEOTIDE SEQUENCE [LARGE SCALE GENOMIC DNA]</scope>
    <source>
        <strain evidence="7 8">BGMRC2036</strain>
    </source>
</reference>
<keyword evidence="8" id="KW-1185">Reference proteome</keyword>
<dbReference type="GO" id="GO:0015833">
    <property type="term" value="P:peptide transport"/>
    <property type="evidence" value="ECO:0007669"/>
    <property type="project" value="TreeGrafter"/>
</dbReference>
<gene>
    <name evidence="7" type="ORF">FJU08_03600</name>
</gene>
<accession>A0A506UGD6</accession>
<dbReference type="Gene3D" id="3.90.76.10">
    <property type="entry name" value="Dipeptide-binding Protein, Domain 1"/>
    <property type="match status" value="1"/>
</dbReference>
<protein>
    <submittedName>
        <fullName evidence="7">ABC transporter substrate-binding protein</fullName>
    </submittedName>
</protein>
<dbReference type="SUPFAM" id="SSF53850">
    <property type="entry name" value="Periplasmic binding protein-like II"/>
    <property type="match status" value="1"/>
</dbReference>
<organism evidence="7 8">
    <name type="scientific">Martelella alba</name>
    <dbReference type="NCBI Taxonomy" id="2590451"/>
    <lineage>
        <taxon>Bacteria</taxon>
        <taxon>Pseudomonadati</taxon>
        <taxon>Pseudomonadota</taxon>
        <taxon>Alphaproteobacteria</taxon>
        <taxon>Hyphomicrobiales</taxon>
        <taxon>Aurantimonadaceae</taxon>
        <taxon>Martelella</taxon>
    </lineage>
</organism>
<comment type="similarity">
    <text evidence="2">Belongs to the bacterial solute-binding protein 5 family.</text>
</comment>
<comment type="caution">
    <text evidence="7">The sequence shown here is derived from an EMBL/GenBank/DDBJ whole genome shotgun (WGS) entry which is preliminary data.</text>
</comment>